<protein>
    <submittedName>
        <fullName evidence="1">Uncharacterized protein</fullName>
    </submittedName>
</protein>
<gene>
    <name evidence="1" type="ORF">ECRASSUSDP1_LOCUS628</name>
</gene>
<accession>A0AAD1X6K8</accession>
<dbReference type="AlphaFoldDB" id="A0AAD1X6K8"/>
<proteinExistence type="predicted"/>
<reference evidence="1" key="1">
    <citation type="submission" date="2023-07" db="EMBL/GenBank/DDBJ databases">
        <authorList>
            <consortium name="AG Swart"/>
            <person name="Singh M."/>
            <person name="Singh A."/>
            <person name="Seah K."/>
            <person name="Emmerich C."/>
        </authorList>
    </citation>
    <scope>NUCLEOTIDE SEQUENCE</scope>
    <source>
        <strain evidence="1">DP1</strain>
    </source>
</reference>
<keyword evidence="2" id="KW-1185">Reference proteome</keyword>
<comment type="caution">
    <text evidence="1">The sequence shown here is derived from an EMBL/GenBank/DDBJ whole genome shotgun (WGS) entry which is preliminary data.</text>
</comment>
<evidence type="ECO:0000313" key="2">
    <source>
        <dbReference type="Proteomes" id="UP001295684"/>
    </source>
</evidence>
<dbReference type="Proteomes" id="UP001295684">
    <property type="component" value="Unassembled WGS sequence"/>
</dbReference>
<organism evidence="1 2">
    <name type="scientific">Euplotes crassus</name>
    <dbReference type="NCBI Taxonomy" id="5936"/>
    <lineage>
        <taxon>Eukaryota</taxon>
        <taxon>Sar</taxon>
        <taxon>Alveolata</taxon>
        <taxon>Ciliophora</taxon>
        <taxon>Intramacronucleata</taxon>
        <taxon>Spirotrichea</taxon>
        <taxon>Hypotrichia</taxon>
        <taxon>Euplotida</taxon>
        <taxon>Euplotidae</taxon>
        <taxon>Moneuplotes</taxon>
    </lineage>
</organism>
<name>A0AAD1X6K8_EUPCR</name>
<dbReference type="EMBL" id="CAMPGE010000588">
    <property type="protein sequence ID" value="CAI2359340.1"/>
    <property type="molecule type" value="Genomic_DNA"/>
</dbReference>
<sequence>MNVIITSLEVIKYTGVNCDDSAFREEMSAFREESKESTENFGGSQSEYLIDNKTKTNFTPQHLIPHKKAELKKSITSKNIEDEELNFLSDSESKEDEKPQESVKYTSENNITLLSHDSAQFSQTLMSNISRFNKSERNNLAMIESKITGALLLINSLMNVYFNPEIEDSSVNANLKKEAVFDILFDVILQTGIYAMYSLQDSFFKRNLKTSFCFVSILDKWIDIFVKVTQCCPDPEEYKEYIQKMEKSNCAEFPIMDMFDVKKRVDCKIVCTMLDSQFIGLLCTLLFLGFPKPKLIFISTILRMDKLLFDIKISSCKVLNILLDYIPLDKLDSKIEKEFGKTVRAKCNHDVYNKIKNSQARINKINYKLMNVFPNIINNLISLTRDSKFGVKEAKSLMDVNSFNLLLNSSKMVVC</sequence>
<evidence type="ECO:0000313" key="1">
    <source>
        <dbReference type="EMBL" id="CAI2359340.1"/>
    </source>
</evidence>